<dbReference type="SUPFAM" id="SSF49899">
    <property type="entry name" value="Concanavalin A-like lectins/glucanases"/>
    <property type="match status" value="2"/>
</dbReference>
<dbReference type="AlphaFoldDB" id="A0A941GQR4"/>
<dbReference type="Pfam" id="PF13385">
    <property type="entry name" value="Laminin_G_3"/>
    <property type="match status" value="2"/>
</dbReference>
<dbReference type="Proteomes" id="UP000767446">
    <property type="component" value="Unassembled WGS sequence"/>
</dbReference>
<feature type="domain" description="LamG-like jellyroll fold" evidence="3">
    <location>
        <begin position="78"/>
        <end position="230"/>
    </location>
</feature>
<dbReference type="SMART" id="SM00560">
    <property type="entry name" value="LamGL"/>
    <property type="match status" value="1"/>
</dbReference>
<dbReference type="InterPro" id="IPR006558">
    <property type="entry name" value="LamG-like"/>
</dbReference>
<comment type="caution">
    <text evidence="4">The sequence shown here is derived from an EMBL/GenBank/DDBJ whole genome shotgun (WGS) entry which is preliminary data.</text>
</comment>
<dbReference type="Gene3D" id="2.60.120.200">
    <property type="match status" value="2"/>
</dbReference>
<evidence type="ECO:0000313" key="5">
    <source>
        <dbReference type="Proteomes" id="UP000767446"/>
    </source>
</evidence>
<evidence type="ECO:0000259" key="3">
    <source>
        <dbReference type="SMART" id="SM00560"/>
    </source>
</evidence>
<name>A0A941GQR4_9CHRO</name>
<dbReference type="InterPro" id="IPR013320">
    <property type="entry name" value="ConA-like_dom_sf"/>
</dbReference>
<gene>
    <name evidence="4" type="ORF">DSM107014_09640</name>
</gene>
<sequence length="472" mass="50654">MSNNISDEQLIMNLKFDETSGTVAADTSPFGSNNVGELRNGAEFVQEGGDFGGVVRFDGKNDYIHINDAQELNIVAQAKRTVSVWFKVENQDLSTRKQVIYEEGGSGTGLNIYLHAGKLYIGGWIINSGWQTYLSTTEVASNTWHHVAVVLNADPVSNSLQPGVFKGYLDGHEFAAGEGLRLNGRSDDVGIGAVNQNTVFHDGAGKLSGSHALAGNLEDLRVYNRVLTQEEISSLYEEKIHPGEPTPPPPPTEVSPEEFIMQLKFDETSGIVAADTSPFGSNNVGELRNGAAFVEAGGDFGGVVSFDGKDDYIHINDAQELNIVAQAKRTVSVWFKVENKDISTRKQVIYEEGGSTTGINIYVHGGSVYVGGWNTGKGWQTYLSSNKIANETWHHVAVVVDTDLGADWVQAGKFRGYLDGDEFAAGGGLELGGGGRSDDVGIGALNQNTKFHDGAGIFSGSHAFAGNLEDLR</sequence>
<dbReference type="EMBL" id="JADQBC010000056">
    <property type="protein sequence ID" value="MBR8828142.1"/>
    <property type="molecule type" value="Genomic_DNA"/>
</dbReference>
<reference evidence="4" key="1">
    <citation type="submission" date="2021-02" db="EMBL/GenBank/DDBJ databases">
        <title>Metagenome analyses of Stigonema ocellatum DSM 106950, Chlorogloea purpurea SAG 13.99 and Gomphosphaeria aponina DSM 107014.</title>
        <authorList>
            <person name="Marter P."/>
            <person name="Huang S."/>
        </authorList>
    </citation>
    <scope>NUCLEOTIDE SEQUENCE</scope>
    <source>
        <strain evidence="4">JP213</strain>
    </source>
</reference>
<keyword evidence="1" id="KW-0732">Signal</keyword>
<proteinExistence type="predicted"/>
<keyword evidence="2" id="KW-1015">Disulfide bond</keyword>
<protein>
    <submittedName>
        <fullName evidence="4">LamG domain-containing protein</fullName>
    </submittedName>
</protein>
<organism evidence="4 5">
    <name type="scientific">Gomphosphaeria aponina SAG 52.96 = DSM 107014</name>
    <dbReference type="NCBI Taxonomy" id="1521640"/>
    <lineage>
        <taxon>Bacteria</taxon>
        <taxon>Bacillati</taxon>
        <taxon>Cyanobacteriota</taxon>
        <taxon>Cyanophyceae</taxon>
        <taxon>Oscillatoriophycideae</taxon>
        <taxon>Chroococcales</taxon>
        <taxon>Gomphosphaeriaceae</taxon>
        <taxon>Gomphosphaeria</taxon>
    </lineage>
</organism>
<evidence type="ECO:0000256" key="2">
    <source>
        <dbReference type="ARBA" id="ARBA00023157"/>
    </source>
</evidence>
<evidence type="ECO:0000256" key="1">
    <source>
        <dbReference type="ARBA" id="ARBA00022729"/>
    </source>
</evidence>
<feature type="non-terminal residue" evidence="4">
    <location>
        <position position="472"/>
    </location>
</feature>
<evidence type="ECO:0000313" key="4">
    <source>
        <dbReference type="EMBL" id="MBR8828142.1"/>
    </source>
</evidence>
<accession>A0A941GQR4</accession>